<dbReference type="GO" id="GO:0005524">
    <property type="term" value="F:ATP binding"/>
    <property type="evidence" value="ECO:0007669"/>
    <property type="project" value="UniProtKB-KW"/>
</dbReference>
<dbReference type="InterPro" id="IPR003959">
    <property type="entry name" value="ATPase_AAA_core"/>
</dbReference>
<evidence type="ECO:0000256" key="5">
    <source>
        <dbReference type="ARBA" id="ARBA00022801"/>
    </source>
</evidence>
<evidence type="ECO:0000313" key="13">
    <source>
        <dbReference type="RefSeq" id="XP_011640683.1"/>
    </source>
</evidence>
<evidence type="ECO:0000256" key="4">
    <source>
        <dbReference type="ARBA" id="ARBA00022741"/>
    </source>
</evidence>
<dbReference type="GO" id="GO:0016887">
    <property type="term" value="F:ATP hydrolysis activity"/>
    <property type="evidence" value="ECO:0007669"/>
    <property type="project" value="InterPro"/>
</dbReference>
<keyword evidence="3" id="KW-0962">Peroxisome biogenesis</keyword>
<dbReference type="Gene3D" id="1.10.8.60">
    <property type="match status" value="2"/>
</dbReference>
<name>A0A6I9WDW1_9HYME</name>
<dbReference type="PROSITE" id="PS00674">
    <property type="entry name" value="AAA"/>
    <property type="match status" value="1"/>
</dbReference>
<dbReference type="PANTHER" id="PTHR23077">
    <property type="entry name" value="AAA-FAMILY ATPASE"/>
    <property type="match status" value="1"/>
</dbReference>
<dbReference type="GO" id="GO:0005829">
    <property type="term" value="C:cytosol"/>
    <property type="evidence" value="ECO:0007669"/>
    <property type="project" value="TreeGrafter"/>
</dbReference>
<accession>A0A6I9WDW1</accession>
<dbReference type="SMART" id="SM00382">
    <property type="entry name" value="AAA"/>
    <property type="match status" value="2"/>
</dbReference>
<evidence type="ECO:0000256" key="9">
    <source>
        <dbReference type="ARBA" id="ARBA00034920"/>
    </source>
</evidence>
<dbReference type="GO" id="GO:0016558">
    <property type="term" value="P:protein import into peroxisome matrix"/>
    <property type="evidence" value="ECO:0007669"/>
    <property type="project" value="TreeGrafter"/>
</dbReference>
<dbReference type="AlphaFoldDB" id="A0A6I9WDW1"/>
<proteinExistence type="inferred from homology"/>
<gene>
    <name evidence="13" type="primary">LOC105429423</name>
</gene>
<dbReference type="CTD" id="5190"/>
<dbReference type="Pfam" id="PF00004">
    <property type="entry name" value="AAA"/>
    <property type="match status" value="2"/>
</dbReference>
<evidence type="ECO:0000256" key="6">
    <source>
        <dbReference type="ARBA" id="ARBA00022840"/>
    </source>
</evidence>
<dbReference type="Gene3D" id="3.40.50.300">
    <property type="entry name" value="P-loop containing nucleotide triphosphate hydrolases"/>
    <property type="match status" value="2"/>
</dbReference>
<keyword evidence="7" id="KW-0472">Membrane</keyword>
<organism evidence="12 13">
    <name type="scientific">Pogonomyrmex barbatus</name>
    <name type="common">red harvester ant</name>
    <dbReference type="NCBI Taxonomy" id="144034"/>
    <lineage>
        <taxon>Eukaryota</taxon>
        <taxon>Metazoa</taxon>
        <taxon>Ecdysozoa</taxon>
        <taxon>Arthropoda</taxon>
        <taxon>Hexapoda</taxon>
        <taxon>Insecta</taxon>
        <taxon>Pterygota</taxon>
        <taxon>Neoptera</taxon>
        <taxon>Endopterygota</taxon>
        <taxon>Hymenoptera</taxon>
        <taxon>Apocrita</taxon>
        <taxon>Aculeata</taxon>
        <taxon>Formicoidea</taxon>
        <taxon>Formicidae</taxon>
        <taxon>Myrmicinae</taxon>
        <taxon>Pogonomyrmex</taxon>
    </lineage>
</organism>
<keyword evidence="12" id="KW-1185">Reference proteome</keyword>
<evidence type="ECO:0000256" key="7">
    <source>
        <dbReference type="ARBA" id="ARBA00023136"/>
    </source>
</evidence>
<dbReference type="GeneID" id="105429423"/>
<dbReference type="KEGG" id="pbar:105429423"/>
<dbReference type="RefSeq" id="XP_011640683.1">
    <property type="nucleotide sequence ID" value="XM_011642381.2"/>
</dbReference>
<keyword evidence="5" id="KW-0378">Hydrolase</keyword>
<evidence type="ECO:0000256" key="2">
    <source>
        <dbReference type="ARBA" id="ARBA00006914"/>
    </source>
</evidence>
<dbReference type="InterPro" id="IPR050168">
    <property type="entry name" value="AAA_ATPase_domain"/>
</dbReference>
<protein>
    <recommendedName>
        <fullName evidence="8">Peroxisomal ATPase PEX6</fullName>
    </recommendedName>
    <alternativeName>
        <fullName evidence="9">Peroxin-6</fullName>
    </alternativeName>
</protein>
<comment type="similarity">
    <text evidence="2">Belongs to the AAA ATPase family.</text>
</comment>
<comment type="subcellular location">
    <subcellularLocation>
        <location evidence="1">Membrane</location>
    </subcellularLocation>
</comment>
<evidence type="ECO:0000256" key="10">
    <source>
        <dbReference type="ARBA" id="ARBA00048778"/>
    </source>
</evidence>
<dbReference type="GO" id="GO:0005778">
    <property type="term" value="C:peroxisomal membrane"/>
    <property type="evidence" value="ECO:0007669"/>
    <property type="project" value="TreeGrafter"/>
</dbReference>
<dbReference type="PANTHER" id="PTHR23077:SF9">
    <property type="entry name" value="PEROXISOMAL ATPASE PEX6"/>
    <property type="match status" value="1"/>
</dbReference>
<dbReference type="OrthoDB" id="2187at2759"/>
<sequence>MCKTRQKIFTTLLFYKRMIRDITSTSMRRNSHYVLSYIFLEYLHRRFQRLLKQNLSWITLPNTVLKRMLADLEITRNEYVDYDSCAIANMQLSRKPSSSPWFNICSMALMMRYKLMIISVPEINENVILISETTEHNLQKIFRCEQLDGSCFILPSEDDAIEFAAEARISLIANPQNCATETLDVMLQNYFLYPRFLHVNDVFRIDAREYGQDRFYSSASPGISAIYFTVRALRVNRNGHSSNVNSCYVVRGESTLIQETQVHDYIPRERVCSLPNGILRWNDVAQELLNRRYPSALMESLEYLESCIMPFLKKDVQLNIRPVFLVKGSRGCGKHKLVRAASKRIGLNFLGIDFVEVQTLTSAQTEAKLRMMLQNAQQCVPCILYLNNIQVFGKTVEGQKDERVISAFSTEITMLYDKPRKFPLIIVAASDETDIPAELQRIFIETIHIKHLNQSERVKLISWFLSNRNLTTTANLEEIAGLCSDFKFADLLALLLHAVKFRCKSMPRDQKCTFILEQEDFDRAYEYMQSIYSDSTGAPRVPEVHWKDIGGLAELKHEIIRRIQLPLLNAFGFGQSGLLLYGPPGTGKTLLAKAVATEYRIHFLSIKGPEVLNMYVGQSEKNVREIFERARSAAPCIIFFDELDSLAPNRGRSGDSGGVMDRVVSQLLAEMDGLEESSSIFIIGATNRPDLIDPALLRPGRFDKMLYVGIHSDRASKLSVLEAQTRKFEFQESGRELEQIVDQLPDNVTGADLYSVSSNAWLNAVREMLAKQEIKKTNKDYSIEDEGVIKDNVIVELHHFSDAIRDLVPSVTDEEIERYNRMRVELSSL</sequence>
<dbReference type="Proteomes" id="UP000504615">
    <property type="component" value="Unplaced"/>
</dbReference>
<keyword evidence="4" id="KW-0547">Nucleotide-binding</keyword>
<keyword evidence="6" id="KW-0067">ATP-binding</keyword>
<dbReference type="FunFam" id="3.40.50.300:FF:000109">
    <property type="entry name" value="Peroxisomal biogenesis factor 6"/>
    <property type="match status" value="1"/>
</dbReference>
<evidence type="ECO:0000313" key="12">
    <source>
        <dbReference type="Proteomes" id="UP000504615"/>
    </source>
</evidence>
<evidence type="ECO:0000256" key="3">
    <source>
        <dbReference type="ARBA" id="ARBA00022593"/>
    </source>
</evidence>
<dbReference type="SUPFAM" id="SSF52540">
    <property type="entry name" value="P-loop containing nucleoside triphosphate hydrolases"/>
    <property type="match status" value="2"/>
</dbReference>
<evidence type="ECO:0000256" key="1">
    <source>
        <dbReference type="ARBA" id="ARBA00004370"/>
    </source>
</evidence>
<evidence type="ECO:0000256" key="8">
    <source>
        <dbReference type="ARBA" id="ARBA00034811"/>
    </source>
</evidence>
<feature type="domain" description="AAA+ ATPase" evidence="11">
    <location>
        <begin position="574"/>
        <end position="712"/>
    </location>
</feature>
<dbReference type="InterPro" id="IPR027417">
    <property type="entry name" value="P-loop_NTPase"/>
</dbReference>
<dbReference type="InterPro" id="IPR003960">
    <property type="entry name" value="ATPase_AAA_CS"/>
</dbReference>
<evidence type="ECO:0000259" key="11">
    <source>
        <dbReference type="SMART" id="SM00382"/>
    </source>
</evidence>
<dbReference type="InterPro" id="IPR003593">
    <property type="entry name" value="AAA+_ATPase"/>
</dbReference>
<reference evidence="13" key="1">
    <citation type="submission" date="2025-08" db="UniProtKB">
        <authorList>
            <consortium name="RefSeq"/>
        </authorList>
    </citation>
    <scope>IDENTIFICATION</scope>
</reference>
<comment type="catalytic activity">
    <reaction evidence="10">
        <text>ATP + H2O = ADP + phosphate + H(+)</text>
        <dbReference type="Rhea" id="RHEA:13065"/>
        <dbReference type="ChEBI" id="CHEBI:15377"/>
        <dbReference type="ChEBI" id="CHEBI:15378"/>
        <dbReference type="ChEBI" id="CHEBI:30616"/>
        <dbReference type="ChEBI" id="CHEBI:43474"/>
        <dbReference type="ChEBI" id="CHEBI:456216"/>
    </reaction>
    <physiologicalReaction direction="left-to-right" evidence="10">
        <dbReference type="Rhea" id="RHEA:13066"/>
    </physiologicalReaction>
</comment>
<feature type="domain" description="AAA+ ATPase" evidence="11">
    <location>
        <begin position="320"/>
        <end position="453"/>
    </location>
</feature>